<dbReference type="Proteomes" id="UP001056756">
    <property type="component" value="Chromosome"/>
</dbReference>
<dbReference type="AlphaFoldDB" id="A0A9J6ZJT8"/>
<dbReference type="KEGG" id="plig:NAG76_09040"/>
<dbReference type="InterPro" id="IPR029068">
    <property type="entry name" value="Glyas_Bleomycin-R_OHBP_Dase"/>
</dbReference>
<dbReference type="InterPro" id="IPR037523">
    <property type="entry name" value="VOC_core"/>
</dbReference>
<proteinExistence type="predicted"/>
<evidence type="ECO:0000313" key="3">
    <source>
        <dbReference type="Proteomes" id="UP001056756"/>
    </source>
</evidence>
<dbReference type="SUPFAM" id="SSF54593">
    <property type="entry name" value="Glyoxalase/Bleomycin resistance protein/Dihydroxybiphenyl dioxygenase"/>
    <property type="match status" value="1"/>
</dbReference>
<dbReference type="Pfam" id="PF00903">
    <property type="entry name" value="Glyoxalase"/>
    <property type="match status" value="2"/>
</dbReference>
<dbReference type="GO" id="GO:0051213">
    <property type="term" value="F:dioxygenase activity"/>
    <property type="evidence" value="ECO:0007669"/>
    <property type="project" value="UniProtKB-KW"/>
</dbReference>
<dbReference type="CDD" id="cd08347">
    <property type="entry name" value="PcpA_C_like"/>
    <property type="match status" value="1"/>
</dbReference>
<evidence type="ECO:0000313" key="2">
    <source>
        <dbReference type="EMBL" id="URN96340.1"/>
    </source>
</evidence>
<feature type="domain" description="VOC" evidence="1">
    <location>
        <begin position="157"/>
        <end position="275"/>
    </location>
</feature>
<dbReference type="InterPro" id="IPR004360">
    <property type="entry name" value="Glyas_Fos-R_dOase_dom"/>
</dbReference>
<name>A0A9J6ZJT8_9BACL</name>
<organism evidence="2 3">
    <name type="scientific">Candidatus Pristimantibacillus lignocellulolyticus</name>
    <dbReference type="NCBI Taxonomy" id="2994561"/>
    <lineage>
        <taxon>Bacteria</taxon>
        <taxon>Bacillati</taxon>
        <taxon>Bacillota</taxon>
        <taxon>Bacilli</taxon>
        <taxon>Bacillales</taxon>
        <taxon>Paenibacillaceae</taxon>
        <taxon>Candidatus Pristimantibacillus</taxon>
    </lineage>
</organism>
<dbReference type="EMBL" id="CP097899">
    <property type="protein sequence ID" value="URN96340.1"/>
    <property type="molecule type" value="Genomic_DNA"/>
</dbReference>
<accession>A0A9J6ZJT8</accession>
<gene>
    <name evidence="2" type="ORF">NAG76_09040</name>
</gene>
<evidence type="ECO:0000259" key="1">
    <source>
        <dbReference type="PROSITE" id="PS51819"/>
    </source>
</evidence>
<reference evidence="2" key="1">
    <citation type="submission" date="2022-05" db="EMBL/GenBank/DDBJ databases">
        <title>Novel bacterial taxa in a minimal lignocellulolytic consortium and its capacity to transform plastics disclosed by genome-resolved metagenomics.</title>
        <authorList>
            <person name="Rodriguez C.A.D."/>
            <person name="Diaz-Garcia L."/>
            <person name="Herrera K."/>
            <person name="Tarazona N.A."/>
            <person name="Sproer C."/>
            <person name="Overmann J."/>
            <person name="Jimenez D.J."/>
        </authorList>
    </citation>
    <scope>NUCLEOTIDE SEQUENCE</scope>
    <source>
        <strain evidence="2">MAG5</strain>
    </source>
</reference>
<dbReference type="PANTHER" id="PTHR36110">
    <property type="entry name" value="RING-CLEAVING DIOXYGENASE MHQE-RELATED"/>
    <property type="match status" value="1"/>
</dbReference>
<keyword evidence="2" id="KW-0560">Oxidoreductase</keyword>
<feature type="domain" description="VOC" evidence="1">
    <location>
        <begin position="6"/>
        <end position="132"/>
    </location>
</feature>
<sequence>MTQILGHHHTSMLTKNAAKNMQFYTGILGLRLVKKTVNQDSPDMYHLFYGDEIGSPGTELTFFEMPMAGHTQPGTNAINLIGLLVPSYNSLLYWEQRLTDMAVTHDSITTYNGYDALHFQDPDGLRLVLLSNEGLDVPEHWRYWADSPVLEEHHILGMGPIGISVRNLNATTELFRDTFGYTVKSSSESSAILQAIKGEQWGEIVLTQEEGTRERPGKGSVHHLAIRVANQQELAAWNEVIRGLGYSTTGVVERYYFTSVYFRDRNNIMIELATDGPGFMVDSDISELGKHLDLPPFLEARRAEIEASLSPL</sequence>
<dbReference type="PROSITE" id="PS51819">
    <property type="entry name" value="VOC"/>
    <property type="match status" value="2"/>
</dbReference>
<keyword evidence="2" id="KW-0223">Dioxygenase</keyword>
<protein>
    <submittedName>
        <fullName evidence="2">Ring-cleaving dioxygenase</fullName>
    </submittedName>
</protein>
<dbReference type="InterPro" id="IPR052537">
    <property type="entry name" value="Extradiol_RC_dioxygenase"/>
</dbReference>
<dbReference type="Gene3D" id="3.10.180.10">
    <property type="entry name" value="2,3-Dihydroxybiphenyl 1,2-Dioxygenase, domain 1"/>
    <property type="match status" value="2"/>
</dbReference>
<dbReference type="PANTHER" id="PTHR36110:SF4">
    <property type="entry name" value="RING-CLEAVING DIOXYGENASE MHQA-RELATED"/>
    <property type="match status" value="1"/>
</dbReference>